<reference evidence="2" key="1">
    <citation type="submission" date="2023-01" db="EMBL/GenBank/DDBJ databases">
        <title>Whole-genome sequence of Pseudomonas putida NBRC 14671.</title>
        <authorList>
            <person name="Morohoshi T."/>
            <person name="Someya N."/>
        </authorList>
    </citation>
    <scope>NUCLEOTIDE SEQUENCE</scope>
    <source>
        <strain evidence="2">NBRC 14671</strain>
    </source>
</reference>
<dbReference type="Proteomes" id="UP001161257">
    <property type="component" value="Unassembled WGS sequence"/>
</dbReference>
<dbReference type="EMBL" id="BSKJ01000005">
    <property type="protein sequence ID" value="GLO35802.1"/>
    <property type="molecule type" value="Genomic_DNA"/>
</dbReference>
<dbReference type="AlphaFoldDB" id="A0AA37R783"/>
<comment type="caution">
    <text evidence="2">The sequence shown here is derived from an EMBL/GenBank/DDBJ whole genome shotgun (WGS) entry which is preliminary data.</text>
</comment>
<evidence type="ECO:0000313" key="2">
    <source>
        <dbReference type="EMBL" id="GLO35802.1"/>
    </source>
</evidence>
<evidence type="ECO:0000313" key="3">
    <source>
        <dbReference type="Proteomes" id="UP001161257"/>
    </source>
</evidence>
<protein>
    <submittedName>
        <fullName evidence="2">Uncharacterized protein</fullName>
    </submittedName>
</protein>
<evidence type="ECO:0000256" key="1">
    <source>
        <dbReference type="SAM" id="Phobius"/>
    </source>
</evidence>
<keyword evidence="1" id="KW-0812">Transmembrane</keyword>
<sequence>MKTADLRATPVITFSHCPEPTQASRPDSAPPPLAVTLQVVSIVLFTFIGYLNIGIPLPVLPGYVHNDLGFSAVVAGLYRQVRHSRSH</sequence>
<keyword evidence="1" id="KW-1133">Transmembrane helix</keyword>
<proteinExistence type="predicted"/>
<name>A0AA37R783_PSEPU</name>
<keyword evidence="1" id="KW-0472">Membrane</keyword>
<gene>
    <name evidence="2" type="ORF">PPUN14671_26360</name>
</gene>
<accession>A0AA37R783</accession>
<feature type="transmembrane region" description="Helical" evidence="1">
    <location>
        <begin position="33"/>
        <end position="53"/>
    </location>
</feature>
<organism evidence="2 3">
    <name type="scientific">Pseudomonas putida</name>
    <name type="common">Arthrobacter siderocapsulatus</name>
    <dbReference type="NCBI Taxonomy" id="303"/>
    <lineage>
        <taxon>Bacteria</taxon>
        <taxon>Pseudomonadati</taxon>
        <taxon>Pseudomonadota</taxon>
        <taxon>Gammaproteobacteria</taxon>
        <taxon>Pseudomonadales</taxon>
        <taxon>Pseudomonadaceae</taxon>
        <taxon>Pseudomonas</taxon>
    </lineage>
</organism>